<evidence type="ECO:0000313" key="4">
    <source>
        <dbReference type="Proteomes" id="UP000006251"/>
    </source>
</evidence>
<dbReference type="EMBL" id="BAEQ01000050">
    <property type="protein sequence ID" value="GAC29734.1"/>
    <property type="molecule type" value="Genomic_DNA"/>
</dbReference>
<dbReference type="AlphaFoldDB" id="K6YAF9"/>
<evidence type="ECO:0000259" key="2">
    <source>
        <dbReference type="Pfam" id="PF09836"/>
    </source>
</evidence>
<protein>
    <recommendedName>
        <fullName evidence="2">Putative DNA-binding domain-containing protein</fullName>
    </recommendedName>
</protein>
<dbReference type="InterPro" id="IPR018640">
    <property type="entry name" value="DUF2063"/>
</dbReference>
<accession>K6YAF9</accession>
<name>K6YAF9_9ALTE</name>
<dbReference type="OrthoDB" id="4146344at2"/>
<evidence type="ECO:0000256" key="1">
    <source>
        <dbReference type="SAM" id="MobiDB-lite"/>
    </source>
</evidence>
<feature type="domain" description="Putative DNA-binding" evidence="2">
    <location>
        <begin position="82"/>
        <end position="155"/>
    </location>
</feature>
<sequence length="327" mass="36369">MNKSDKAAIHAGDDKQSNQLNAYKGAQLGEKPGNAQGKQLDNDQGDQMNANQDYQGQLLAKIFNIQPQPLQKELTETAVRIQLDASIQVNIQTGLNVYTNNFIENGIRALSITFPTVEGLIGEDSFRMLSRKLLSHEVKASFDWAEYGITLPTFIEGQEALEIYPFLSEVAELDWAIHGVQRQADKEFAPSTFASLETGDTDLLCFIAAPGLQLLNFWFPVVDLYQLIHDPYLQSEEGILVRKALLEKITTSINNAINMGTARSLVLWRAEYKAQFEYVTDAQADVIQKISAQASVNDVIDTISTHNIDLTEWLSKAISTKLIFAVA</sequence>
<evidence type="ECO:0000313" key="3">
    <source>
        <dbReference type="EMBL" id="GAC29734.1"/>
    </source>
</evidence>
<proteinExistence type="predicted"/>
<gene>
    <name evidence="3" type="ORF">GPAL_2883</name>
</gene>
<keyword evidence="4" id="KW-1185">Reference proteome</keyword>
<dbReference type="Proteomes" id="UP000006251">
    <property type="component" value="Unassembled WGS sequence"/>
</dbReference>
<feature type="compositionally biased region" description="Basic and acidic residues" evidence="1">
    <location>
        <begin position="1"/>
        <end position="16"/>
    </location>
</feature>
<comment type="caution">
    <text evidence="3">The sequence shown here is derived from an EMBL/GenBank/DDBJ whole genome shotgun (WGS) entry which is preliminary data.</text>
</comment>
<dbReference type="STRING" id="1121922.GCA_000428905_00364"/>
<reference evidence="4" key="1">
    <citation type="journal article" date="2014" name="Environ. Microbiol.">
        <title>Comparative genomics of the marine bacterial genus Glaciecola reveals the high degree of genomic diversity and genomic characteristic for cold adaptation.</title>
        <authorList>
            <person name="Qin Q.L."/>
            <person name="Xie B.B."/>
            <person name="Yu Y."/>
            <person name="Shu Y.L."/>
            <person name="Rong J.C."/>
            <person name="Zhang Y.J."/>
            <person name="Zhao D.L."/>
            <person name="Chen X.L."/>
            <person name="Zhang X.Y."/>
            <person name="Chen B."/>
            <person name="Zhou B.C."/>
            <person name="Zhang Y.Z."/>
        </authorList>
    </citation>
    <scope>NUCLEOTIDE SEQUENCE [LARGE SCALE GENOMIC DNA]</scope>
    <source>
        <strain evidence="4">ACAM 615</strain>
    </source>
</reference>
<organism evidence="3 4">
    <name type="scientific">Brumicola pallidula DSM 14239 = ACAM 615</name>
    <dbReference type="NCBI Taxonomy" id="1121922"/>
    <lineage>
        <taxon>Bacteria</taxon>
        <taxon>Pseudomonadati</taxon>
        <taxon>Pseudomonadota</taxon>
        <taxon>Gammaproteobacteria</taxon>
        <taxon>Alteromonadales</taxon>
        <taxon>Alteromonadaceae</taxon>
        <taxon>Brumicola</taxon>
    </lineage>
</organism>
<dbReference type="RefSeq" id="WP_006013041.1">
    <property type="nucleotide sequence ID" value="NZ_BAEQ01000050.1"/>
</dbReference>
<feature type="region of interest" description="Disordered" evidence="1">
    <location>
        <begin position="1"/>
        <end position="49"/>
    </location>
</feature>
<dbReference type="Pfam" id="PF09836">
    <property type="entry name" value="DUF2063"/>
    <property type="match status" value="1"/>
</dbReference>